<name>A0A8H7AX12_9PLEO</name>
<protein>
    <submittedName>
        <fullName evidence="2">Ariadne ring</fullName>
    </submittedName>
</protein>
<evidence type="ECO:0000259" key="1">
    <source>
        <dbReference type="Pfam" id="PF00583"/>
    </source>
</evidence>
<evidence type="ECO:0000313" key="2">
    <source>
        <dbReference type="EMBL" id="KAF7670677.1"/>
    </source>
</evidence>
<feature type="non-terminal residue" evidence="2">
    <location>
        <position position="1"/>
    </location>
</feature>
<dbReference type="InterPro" id="IPR000182">
    <property type="entry name" value="GNAT_dom"/>
</dbReference>
<dbReference type="RefSeq" id="XP_038781072.1">
    <property type="nucleotide sequence ID" value="XM_038936303.1"/>
</dbReference>
<dbReference type="GO" id="GO:0016747">
    <property type="term" value="F:acyltransferase activity, transferring groups other than amino-acyl groups"/>
    <property type="evidence" value="ECO:0007669"/>
    <property type="project" value="InterPro"/>
</dbReference>
<sequence>MGLPNDILKGRVLNDIKKFDRNLVGDPKNGTRRISGQLFSPPDTVVASSTTSSSATELPSAHPDLEVPLNLYSVQAFEFIGFTKETSEKFLKRWTSEDELSFQEVLEAHIEYFCHDITEDPRTTMQELGISETIQERIMNSRFKDVRNTATLHYWILELVLENLWTLEDLSERLNRNLLVPQNTALGQSGIDDELAALTLQLEELGVYSEAKKGKHPIDQPPDIDVAYSRFQIELQAYEDFLADQKLAQSIGAAVHSDSVVIEDLTSQDVQAREDRRFALELSNNDPEIEAPPLAVHDHLQGEVHDWMSAVSGNIAAASVVEFSDDETEAGPAMSYVERQADTIKKLSTEFKCCTCYDQFPRASMVTAKCGDRYCVGCMKGLFMRSTKDESLYPPRCCKQKIPLDLIARHMEPNELATFELAVVEYATQKKTYCNNPDCATFIVPDRIEPDVDVALSSVISVVFVGRSVLAPTQIFIALKNAPKRSWIETPRTYFPKKGASVLTESSPSYKTGMNASILGALSASFMERPEEASNARCVTRAIISTSCDVAIAMSMSAKIVVATASDNGFDSSEAVSTMATKTPFVRVYDPSTDYQNGLHVFLTTIDPGLDWEPARTVGSHLWYKVYADVTPETCHVLDDGDGRVVGYCIGAVDTTSFAQRWRDVFTATIDPKLVPHPNVQTGDPQMERQDVKHFRKAVYEADCSMLQPWPQMLERYPAHLHIDILPEYQRKGWGSALITSFLDTAKSSGAVGVHLDMVQSNTSARAFYEKVVVYAMPHSIHHEFYEPSVPKNAPSIQESSSGSNWLNRVQQGKGRRSSHTFIALNPQDPYELGGTPVEQHQNAKSAQQETPEPYQMIPEATVGLIAALQKFNYAQLTCRQTDIWPGEQGVQLVTAAQQALGKFPPTTKPDPLSYDGFLQLLNDEGLMWLLGYVDQLDSMADFSVAPTADPNKKRCKVGRPI</sequence>
<keyword evidence="3" id="KW-1185">Reference proteome</keyword>
<feature type="domain" description="N-acetyltransferase" evidence="1">
    <location>
        <begin position="722"/>
        <end position="771"/>
    </location>
</feature>
<comment type="caution">
    <text evidence="2">The sequence shown here is derived from an EMBL/GenBank/DDBJ whole genome shotgun (WGS) entry which is preliminary data.</text>
</comment>
<reference evidence="2" key="2">
    <citation type="submission" date="2020-08" db="EMBL/GenBank/DDBJ databases">
        <title>Draft Genome Sequence of Cumin Blight Pathogen Alternaria burnsii.</title>
        <authorList>
            <person name="Feng Z."/>
        </authorList>
    </citation>
    <scope>NUCLEOTIDE SEQUENCE</scope>
    <source>
        <strain evidence="2">CBS107.38</strain>
    </source>
</reference>
<dbReference type="Proteomes" id="UP000596902">
    <property type="component" value="Unassembled WGS sequence"/>
</dbReference>
<dbReference type="GeneID" id="62209481"/>
<dbReference type="Gene3D" id="3.30.40.10">
    <property type="entry name" value="Zinc/RING finger domain, C3HC4 (zinc finger)"/>
    <property type="match status" value="1"/>
</dbReference>
<dbReference type="EMBL" id="JAAABM010000030">
    <property type="protein sequence ID" value="KAF7670677.1"/>
    <property type="molecule type" value="Genomic_DNA"/>
</dbReference>
<reference evidence="2" key="1">
    <citation type="submission" date="2020-01" db="EMBL/GenBank/DDBJ databases">
        <authorList>
            <person name="Feng Z.H.Z."/>
        </authorList>
    </citation>
    <scope>NUCLEOTIDE SEQUENCE</scope>
    <source>
        <strain evidence="2">CBS107.38</strain>
    </source>
</reference>
<dbReference type="SUPFAM" id="SSF57850">
    <property type="entry name" value="RING/U-box"/>
    <property type="match status" value="1"/>
</dbReference>
<dbReference type="SUPFAM" id="SSF55729">
    <property type="entry name" value="Acyl-CoA N-acyltransferases (Nat)"/>
    <property type="match status" value="1"/>
</dbReference>
<proteinExistence type="predicted"/>
<dbReference type="CDD" id="cd04301">
    <property type="entry name" value="NAT_SF"/>
    <property type="match status" value="1"/>
</dbReference>
<organism evidence="2 3">
    <name type="scientific">Alternaria burnsii</name>
    <dbReference type="NCBI Taxonomy" id="1187904"/>
    <lineage>
        <taxon>Eukaryota</taxon>
        <taxon>Fungi</taxon>
        <taxon>Dikarya</taxon>
        <taxon>Ascomycota</taxon>
        <taxon>Pezizomycotina</taxon>
        <taxon>Dothideomycetes</taxon>
        <taxon>Pleosporomycetidae</taxon>
        <taxon>Pleosporales</taxon>
        <taxon>Pleosporineae</taxon>
        <taxon>Pleosporaceae</taxon>
        <taxon>Alternaria</taxon>
        <taxon>Alternaria sect. Alternaria</taxon>
    </lineage>
</organism>
<dbReference type="Gene3D" id="3.40.630.30">
    <property type="match status" value="1"/>
</dbReference>
<dbReference type="InterPro" id="IPR013083">
    <property type="entry name" value="Znf_RING/FYVE/PHD"/>
</dbReference>
<gene>
    <name evidence="2" type="ORF">GT037_011256</name>
</gene>
<evidence type="ECO:0000313" key="3">
    <source>
        <dbReference type="Proteomes" id="UP000596902"/>
    </source>
</evidence>
<accession>A0A8H7AX12</accession>
<dbReference type="InterPro" id="IPR016181">
    <property type="entry name" value="Acyl_CoA_acyltransferase"/>
</dbReference>
<dbReference type="AlphaFoldDB" id="A0A8H7AX12"/>
<dbReference type="Pfam" id="PF00583">
    <property type="entry name" value="Acetyltransf_1"/>
    <property type="match status" value="1"/>
</dbReference>